<evidence type="ECO:0000313" key="6">
    <source>
        <dbReference type="Proteomes" id="UP000198771"/>
    </source>
</evidence>
<dbReference type="OrthoDB" id="9809618at2"/>
<dbReference type="PANTHER" id="PTHR10434">
    <property type="entry name" value="1-ACYL-SN-GLYCEROL-3-PHOSPHATE ACYLTRANSFERASE"/>
    <property type="match status" value="1"/>
</dbReference>
<dbReference type="EMBL" id="FMXO01000010">
    <property type="protein sequence ID" value="SDB41226.1"/>
    <property type="molecule type" value="Genomic_DNA"/>
</dbReference>
<keyword evidence="6" id="KW-1185">Reference proteome</keyword>
<dbReference type="InterPro" id="IPR002123">
    <property type="entry name" value="Plipid/glycerol_acylTrfase"/>
</dbReference>
<dbReference type="RefSeq" id="WP_092120839.1">
    <property type="nucleotide sequence ID" value="NZ_FMXO01000010.1"/>
</dbReference>
<name>A0A1G6D7S9_9BACT</name>
<evidence type="ECO:0000256" key="3">
    <source>
        <dbReference type="ARBA" id="ARBA00023315"/>
    </source>
</evidence>
<dbReference type="SMART" id="SM00563">
    <property type="entry name" value="PlsC"/>
    <property type="match status" value="1"/>
</dbReference>
<reference evidence="5" key="1">
    <citation type="submission" date="2016-10" db="EMBL/GenBank/DDBJ databases">
        <authorList>
            <person name="de Groot N.N."/>
        </authorList>
    </citation>
    <scope>NUCLEOTIDE SEQUENCE [LARGE SCALE GENOMIC DNA]</scope>
    <source>
        <strain evidence="5">ASO4-2</strain>
    </source>
</reference>
<dbReference type="SUPFAM" id="SSF69593">
    <property type="entry name" value="Glycerol-3-phosphate (1)-acyltransferase"/>
    <property type="match status" value="1"/>
</dbReference>
<feature type="domain" description="Phospholipid/glycerol acyltransferase" evidence="4">
    <location>
        <begin position="87"/>
        <end position="204"/>
    </location>
</feature>
<keyword evidence="3 5" id="KW-0012">Acyltransferase</keyword>
<dbReference type="Pfam" id="PF01553">
    <property type="entry name" value="Acyltransferase"/>
    <property type="match status" value="1"/>
</dbReference>
<gene>
    <name evidence="5" type="ORF">SAMN05660653_01991</name>
</gene>
<dbReference type="AlphaFoldDB" id="A0A1G6D7S9"/>
<evidence type="ECO:0000259" key="4">
    <source>
        <dbReference type="SMART" id="SM00563"/>
    </source>
</evidence>
<sequence>MFDALPTEDYTSPHRSLSWFTKTFPSAIFYPKMIRVIFRASNKARRSMYDGRAWIESSRTICSVLESIGVRLQIENVSPLAKLDSPCVFVGNHMSTLETFVLPSIIQPHRPVTFVVKRSLVEYPVFKHVMISRDPVVVERQNPRDDFKTVMEEGCRRLEKDISIVVFPQSTREPEFDPQKFNSMGVKLAKRAGVQVVPFALKTDAWGNGKLLKDFGKIDPKRTVHFHFHEPMTVTGAGKDEHAHIVEFIQGKLEQWNRRSMGKVHIGSYDNNTDA</sequence>
<accession>A0A1G6D7S9</accession>
<dbReference type="STRING" id="617002.SAMN05660653_01991"/>
<dbReference type="PANTHER" id="PTHR10434:SF40">
    <property type="entry name" value="1-ACYL-SN-GLYCEROL-3-PHOSPHATE ACYLTRANSFERASE"/>
    <property type="match status" value="1"/>
</dbReference>
<dbReference type="CDD" id="cd07989">
    <property type="entry name" value="LPLAT_AGPAT-like"/>
    <property type="match status" value="1"/>
</dbReference>
<dbReference type="Proteomes" id="UP000198771">
    <property type="component" value="Unassembled WGS sequence"/>
</dbReference>
<proteinExistence type="predicted"/>
<protein>
    <submittedName>
        <fullName evidence="5">1-acyl-sn-glycerol-3-phosphate acyltransferase</fullName>
    </submittedName>
</protein>
<dbReference type="GO" id="GO:0006654">
    <property type="term" value="P:phosphatidic acid biosynthetic process"/>
    <property type="evidence" value="ECO:0007669"/>
    <property type="project" value="TreeGrafter"/>
</dbReference>
<evidence type="ECO:0000256" key="2">
    <source>
        <dbReference type="ARBA" id="ARBA00022679"/>
    </source>
</evidence>
<comment type="pathway">
    <text evidence="1">Lipid metabolism.</text>
</comment>
<dbReference type="GO" id="GO:0003841">
    <property type="term" value="F:1-acylglycerol-3-phosphate O-acyltransferase activity"/>
    <property type="evidence" value="ECO:0007669"/>
    <property type="project" value="TreeGrafter"/>
</dbReference>
<organism evidence="5 6">
    <name type="scientific">Desulfonatronum thiosulfatophilum</name>
    <dbReference type="NCBI Taxonomy" id="617002"/>
    <lineage>
        <taxon>Bacteria</taxon>
        <taxon>Pseudomonadati</taxon>
        <taxon>Thermodesulfobacteriota</taxon>
        <taxon>Desulfovibrionia</taxon>
        <taxon>Desulfovibrionales</taxon>
        <taxon>Desulfonatronaceae</taxon>
        <taxon>Desulfonatronum</taxon>
    </lineage>
</organism>
<evidence type="ECO:0000256" key="1">
    <source>
        <dbReference type="ARBA" id="ARBA00005189"/>
    </source>
</evidence>
<keyword evidence="2 5" id="KW-0808">Transferase</keyword>
<evidence type="ECO:0000313" key="5">
    <source>
        <dbReference type="EMBL" id="SDB41226.1"/>
    </source>
</evidence>